<protein>
    <recommendedName>
        <fullName evidence="7">GH10 domain-containing protein</fullName>
    </recommendedName>
</protein>
<gene>
    <name evidence="8" type="ORF">RDB_LOCUS113030</name>
</gene>
<proteinExistence type="inferred from homology"/>
<dbReference type="GO" id="GO:0031176">
    <property type="term" value="F:endo-1,4-beta-xylanase activity"/>
    <property type="evidence" value="ECO:0007669"/>
    <property type="project" value="UniProtKB-ARBA"/>
</dbReference>
<dbReference type="PANTHER" id="PTHR31490:SF76">
    <property type="entry name" value="ENDO-1,4-BETA-XYLANASE C"/>
    <property type="match status" value="1"/>
</dbReference>
<feature type="domain" description="GH10" evidence="7">
    <location>
        <begin position="37"/>
        <end position="161"/>
    </location>
</feature>
<organism evidence="8 9">
    <name type="scientific">Rhizoctonia solani</name>
    <dbReference type="NCBI Taxonomy" id="456999"/>
    <lineage>
        <taxon>Eukaryota</taxon>
        <taxon>Fungi</taxon>
        <taxon>Dikarya</taxon>
        <taxon>Basidiomycota</taxon>
        <taxon>Agaricomycotina</taxon>
        <taxon>Agaricomycetes</taxon>
        <taxon>Cantharellales</taxon>
        <taxon>Ceratobasidiaceae</taxon>
        <taxon>Rhizoctonia</taxon>
    </lineage>
</organism>
<feature type="signal peptide" evidence="6">
    <location>
        <begin position="1"/>
        <end position="20"/>
    </location>
</feature>
<evidence type="ECO:0000256" key="3">
    <source>
        <dbReference type="ARBA" id="ARBA00023277"/>
    </source>
</evidence>
<evidence type="ECO:0000259" key="7">
    <source>
        <dbReference type="PROSITE" id="PS51760"/>
    </source>
</evidence>
<dbReference type="GO" id="GO:0000272">
    <property type="term" value="P:polysaccharide catabolic process"/>
    <property type="evidence" value="ECO:0007669"/>
    <property type="project" value="UniProtKB-KW"/>
</dbReference>
<evidence type="ECO:0000256" key="5">
    <source>
        <dbReference type="ARBA" id="ARBA00023326"/>
    </source>
</evidence>
<keyword evidence="4" id="KW-0326">Glycosidase</keyword>
<evidence type="ECO:0000313" key="8">
    <source>
        <dbReference type="EMBL" id="CAE6476852.1"/>
    </source>
</evidence>
<dbReference type="Gene3D" id="3.20.20.80">
    <property type="entry name" value="Glycosidases"/>
    <property type="match status" value="1"/>
</dbReference>
<evidence type="ECO:0000256" key="1">
    <source>
        <dbReference type="ARBA" id="ARBA00007495"/>
    </source>
</evidence>
<comment type="similarity">
    <text evidence="1">Belongs to the glycosyl hydrolase 10 (cellulase F) family.</text>
</comment>
<evidence type="ECO:0000256" key="6">
    <source>
        <dbReference type="SAM" id="SignalP"/>
    </source>
</evidence>
<evidence type="ECO:0000256" key="4">
    <source>
        <dbReference type="ARBA" id="ARBA00023295"/>
    </source>
</evidence>
<sequence length="161" mass="17634">MYFTTVTILALLTATPGVFGQLDARIKAKGKKYFGTCSDSALLSNPQHAAVIRSDFSQLTPENSAKWDSTEPSRGKFNFGGFDTLVNFAQSNKKLLFGTPSSHPGYPNISDSATITSVIQNHVSTVGRRYKGKIYAWDIVNEIFNEDGSLRSSVFSRLLGE</sequence>
<reference evidence="8" key="1">
    <citation type="submission" date="2021-01" db="EMBL/GenBank/DDBJ databases">
        <authorList>
            <person name="Kaushik A."/>
        </authorList>
    </citation>
    <scope>NUCLEOTIDE SEQUENCE</scope>
    <source>
        <strain evidence="8">AG2-2IIIB</strain>
    </source>
</reference>
<evidence type="ECO:0000313" key="9">
    <source>
        <dbReference type="Proteomes" id="UP000663843"/>
    </source>
</evidence>
<accession>A0A8H3CBJ4</accession>
<dbReference type="Pfam" id="PF00331">
    <property type="entry name" value="Glyco_hydro_10"/>
    <property type="match status" value="1"/>
</dbReference>
<keyword evidence="3" id="KW-0119">Carbohydrate metabolism</keyword>
<feature type="chain" id="PRO_5034825650" description="GH10 domain-containing protein" evidence="6">
    <location>
        <begin position="21"/>
        <end position="161"/>
    </location>
</feature>
<dbReference type="AlphaFoldDB" id="A0A8H3CBJ4"/>
<dbReference type="InterPro" id="IPR017853">
    <property type="entry name" value="GH"/>
</dbReference>
<keyword evidence="2" id="KW-0378">Hydrolase</keyword>
<dbReference type="PANTHER" id="PTHR31490">
    <property type="entry name" value="GLYCOSYL HYDROLASE"/>
    <property type="match status" value="1"/>
</dbReference>
<dbReference type="InterPro" id="IPR001000">
    <property type="entry name" value="GH10_dom"/>
</dbReference>
<dbReference type="Proteomes" id="UP000663843">
    <property type="component" value="Unassembled WGS sequence"/>
</dbReference>
<dbReference type="InterPro" id="IPR044846">
    <property type="entry name" value="GH10"/>
</dbReference>
<comment type="caution">
    <text evidence="8">The sequence shown here is derived from an EMBL/GenBank/DDBJ whole genome shotgun (WGS) entry which is preliminary data.</text>
</comment>
<keyword evidence="6" id="KW-0732">Signal</keyword>
<keyword evidence="5" id="KW-0624">Polysaccharide degradation</keyword>
<name>A0A8H3CBJ4_9AGAM</name>
<dbReference type="PROSITE" id="PS51760">
    <property type="entry name" value="GH10_2"/>
    <property type="match status" value="1"/>
</dbReference>
<dbReference type="EMBL" id="CAJMWT010003689">
    <property type="protein sequence ID" value="CAE6476852.1"/>
    <property type="molecule type" value="Genomic_DNA"/>
</dbReference>
<dbReference type="SUPFAM" id="SSF51445">
    <property type="entry name" value="(Trans)glycosidases"/>
    <property type="match status" value="1"/>
</dbReference>
<evidence type="ECO:0000256" key="2">
    <source>
        <dbReference type="ARBA" id="ARBA00022801"/>
    </source>
</evidence>